<dbReference type="InterPro" id="IPR050822">
    <property type="entry name" value="Cerebellin_Synaptic_Org"/>
</dbReference>
<proteinExistence type="predicted"/>
<evidence type="ECO:0000256" key="3">
    <source>
        <dbReference type="ARBA" id="ARBA00022729"/>
    </source>
</evidence>
<keyword evidence="3" id="KW-0732">Signal</keyword>
<evidence type="ECO:0000259" key="5">
    <source>
        <dbReference type="PROSITE" id="PS50871"/>
    </source>
</evidence>
<dbReference type="AlphaFoldDB" id="A0ABD3WCG6"/>
<dbReference type="SMART" id="SM00110">
    <property type="entry name" value="C1Q"/>
    <property type="match status" value="1"/>
</dbReference>
<dbReference type="InterPro" id="IPR008983">
    <property type="entry name" value="Tumour_necrosis_fac-like_dom"/>
</dbReference>
<dbReference type="Pfam" id="PF00386">
    <property type="entry name" value="C1q"/>
    <property type="match status" value="1"/>
</dbReference>
<dbReference type="PANTHER" id="PTHR22923">
    <property type="entry name" value="CEREBELLIN-RELATED"/>
    <property type="match status" value="1"/>
</dbReference>
<keyword evidence="4" id="KW-0175">Coiled coil</keyword>
<feature type="domain" description="C1q" evidence="5">
    <location>
        <begin position="80"/>
        <end position="218"/>
    </location>
</feature>
<dbReference type="InterPro" id="IPR001073">
    <property type="entry name" value="C1q_dom"/>
</dbReference>
<accession>A0ABD3WCG6</accession>
<evidence type="ECO:0000313" key="7">
    <source>
        <dbReference type="Proteomes" id="UP001634394"/>
    </source>
</evidence>
<sequence length="222" mass="24890">MSLELIRLANEQRKTNVVVEELLSTKEELQETRKELLTTTAELLKTQNKLLSSQSELHHRIKDLEEESHHFQIKDRMRRLAPSHVGFTARLTNTITLGLNSHQTLIFDNVYINVGNGYDASTGVFHAPVAGIYVILMTVSADGSFLSDDVEVVHNGEPLCRAVAPHMNYGGCSCNAVVRLKVGDAVWVREIYHRSDDHIRGSYYTTFSMGLIIKDDDGSSSF</sequence>
<dbReference type="Gene3D" id="2.60.120.40">
    <property type="match status" value="1"/>
</dbReference>
<keyword evidence="2" id="KW-0964">Secreted</keyword>
<evidence type="ECO:0000256" key="2">
    <source>
        <dbReference type="ARBA" id="ARBA00022525"/>
    </source>
</evidence>
<feature type="coiled-coil region" evidence="4">
    <location>
        <begin position="19"/>
        <end position="49"/>
    </location>
</feature>
<evidence type="ECO:0000256" key="4">
    <source>
        <dbReference type="SAM" id="Coils"/>
    </source>
</evidence>
<dbReference type="Proteomes" id="UP001634394">
    <property type="component" value="Unassembled WGS sequence"/>
</dbReference>
<dbReference type="SUPFAM" id="SSF49842">
    <property type="entry name" value="TNF-like"/>
    <property type="match status" value="1"/>
</dbReference>
<comment type="caution">
    <text evidence="6">The sequence shown here is derived from an EMBL/GenBank/DDBJ whole genome shotgun (WGS) entry which is preliminary data.</text>
</comment>
<keyword evidence="7" id="KW-1185">Reference proteome</keyword>
<dbReference type="PRINTS" id="PR00007">
    <property type="entry name" value="COMPLEMNTC1Q"/>
</dbReference>
<evidence type="ECO:0000313" key="6">
    <source>
        <dbReference type="EMBL" id="KAL3871594.1"/>
    </source>
</evidence>
<organism evidence="6 7">
    <name type="scientific">Sinanodonta woodiana</name>
    <name type="common">Chinese pond mussel</name>
    <name type="synonym">Anodonta woodiana</name>
    <dbReference type="NCBI Taxonomy" id="1069815"/>
    <lineage>
        <taxon>Eukaryota</taxon>
        <taxon>Metazoa</taxon>
        <taxon>Spiralia</taxon>
        <taxon>Lophotrochozoa</taxon>
        <taxon>Mollusca</taxon>
        <taxon>Bivalvia</taxon>
        <taxon>Autobranchia</taxon>
        <taxon>Heteroconchia</taxon>
        <taxon>Palaeoheterodonta</taxon>
        <taxon>Unionida</taxon>
        <taxon>Unionoidea</taxon>
        <taxon>Unionidae</taxon>
        <taxon>Unioninae</taxon>
        <taxon>Sinanodonta</taxon>
    </lineage>
</organism>
<protein>
    <recommendedName>
        <fullName evidence="5">C1q domain-containing protein</fullName>
    </recommendedName>
</protein>
<evidence type="ECO:0000256" key="1">
    <source>
        <dbReference type="ARBA" id="ARBA00004613"/>
    </source>
</evidence>
<dbReference type="EMBL" id="JBJQND010000007">
    <property type="protein sequence ID" value="KAL3871594.1"/>
    <property type="molecule type" value="Genomic_DNA"/>
</dbReference>
<dbReference type="PROSITE" id="PS50871">
    <property type="entry name" value="C1Q"/>
    <property type="match status" value="1"/>
</dbReference>
<dbReference type="PANTHER" id="PTHR22923:SF116">
    <property type="entry name" value="C1Q DOMAIN-CONTAINING PROTEIN"/>
    <property type="match status" value="1"/>
</dbReference>
<comment type="subcellular location">
    <subcellularLocation>
        <location evidence="1">Secreted</location>
    </subcellularLocation>
</comment>
<reference evidence="6 7" key="1">
    <citation type="submission" date="2024-11" db="EMBL/GenBank/DDBJ databases">
        <title>Chromosome-level genome assembly of the freshwater bivalve Anodonta woodiana.</title>
        <authorList>
            <person name="Chen X."/>
        </authorList>
    </citation>
    <scope>NUCLEOTIDE SEQUENCE [LARGE SCALE GENOMIC DNA]</scope>
    <source>
        <strain evidence="6">MN2024</strain>
        <tissue evidence="6">Gills</tissue>
    </source>
</reference>
<dbReference type="GO" id="GO:0005576">
    <property type="term" value="C:extracellular region"/>
    <property type="evidence" value="ECO:0007669"/>
    <property type="project" value="UniProtKB-SubCell"/>
</dbReference>
<gene>
    <name evidence="6" type="ORF">ACJMK2_039585</name>
</gene>
<name>A0ABD3WCG6_SINWO</name>